<organism evidence="7 8">
    <name type="scientific">Protopolystoma xenopodis</name>
    <dbReference type="NCBI Taxonomy" id="117903"/>
    <lineage>
        <taxon>Eukaryota</taxon>
        <taxon>Metazoa</taxon>
        <taxon>Spiralia</taxon>
        <taxon>Lophotrochozoa</taxon>
        <taxon>Platyhelminthes</taxon>
        <taxon>Monogenea</taxon>
        <taxon>Polyopisthocotylea</taxon>
        <taxon>Polystomatidea</taxon>
        <taxon>Polystomatidae</taxon>
        <taxon>Protopolystoma</taxon>
    </lineage>
</organism>
<keyword evidence="5" id="KW-0067">ATP-binding</keyword>
<evidence type="ECO:0000256" key="4">
    <source>
        <dbReference type="ARBA" id="ARBA00022777"/>
    </source>
</evidence>
<evidence type="ECO:0000259" key="6">
    <source>
        <dbReference type="PROSITE" id="PS51285"/>
    </source>
</evidence>
<dbReference type="GO" id="GO:0004674">
    <property type="term" value="F:protein serine/threonine kinase activity"/>
    <property type="evidence" value="ECO:0007669"/>
    <property type="project" value="UniProtKB-KW"/>
</dbReference>
<keyword evidence="1" id="KW-0723">Serine/threonine-protein kinase</keyword>
<dbReference type="Gene3D" id="3.30.200.20">
    <property type="entry name" value="Phosphorylase Kinase, domain 1"/>
    <property type="match status" value="1"/>
</dbReference>
<dbReference type="GO" id="GO:0005524">
    <property type="term" value="F:ATP binding"/>
    <property type="evidence" value="ECO:0007669"/>
    <property type="project" value="UniProtKB-KW"/>
</dbReference>
<protein>
    <recommendedName>
        <fullName evidence="6">AGC-kinase C-terminal domain-containing protein</fullName>
    </recommendedName>
</protein>
<keyword evidence="3" id="KW-0547">Nucleotide-binding</keyword>
<keyword evidence="4" id="KW-0418">Kinase</keyword>
<comment type="caution">
    <text evidence="7">The sequence shown here is derived from an EMBL/GenBank/DDBJ whole genome shotgun (WGS) entry which is preliminary data.</text>
</comment>
<dbReference type="PROSITE" id="PS51285">
    <property type="entry name" value="AGC_KINASE_CTER"/>
    <property type="match status" value="1"/>
</dbReference>
<evidence type="ECO:0000313" key="8">
    <source>
        <dbReference type="Proteomes" id="UP000784294"/>
    </source>
</evidence>
<name>A0A3S5FGW3_9PLAT</name>
<keyword evidence="8" id="KW-1185">Reference proteome</keyword>
<dbReference type="EMBL" id="CAAALY010266128">
    <property type="protein sequence ID" value="VEL40722.1"/>
    <property type="molecule type" value="Genomic_DNA"/>
</dbReference>
<proteinExistence type="predicted"/>
<sequence>MGCVASEGGEAAIQHHPFFKDIDWVILEERRIRPPFRPKVRSRIDTSNFDKVGKSFLNIIYI</sequence>
<evidence type="ECO:0000313" key="7">
    <source>
        <dbReference type="EMBL" id="VEL40722.1"/>
    </source>
</evidence>
<evidence type="ECO:0000256" key="3">
    <source>
        <dbReference type="ARBA" id="ARBA00022741"/>
    </source>
</evidence>
<accession>A0A3S5FGW3</accession>
<dbReference type="SMART" id="SM00133">
    <property type="entry name" value="S_TK_X"/>
    <property type="match status" value="1"/>
</dbReference>
<reference evidence="7" key="1">
    <citation type="submission" date="2018-11" db="EMBL/GenBank/DDBJ databases">
        <authorList>
            <consortium name="Pathogen Informatics"/>
        </authorList>
    </citation>
    <scope>NUCLEOTIDE SEQUENCE</scope>
</reference>
<dbReference type="Gene3D" id="1.10.510.10">
    <property type="entry name" value="Transferase(Phosphotransferase) domain 1"/>
    <property type="match status" value="1"/>
</dbReference>
<dbReference type="InterPro" id="IPR000961">
    <property type="entry name" value="AGC-kinase_C"/>
</dbReference>
<dbReference type="OrthoDB" id="63267at2759"/>
<dbReference type="AlphaFoldDB" id="A0A3S5FGW3"/>
<gene>
    <name evidence="7" type="ORF">PXEA_LOCUS34162</name>
</gene>
<evidence type="ECO:0000256" key="2">
    <source>
        <dbReference type="ARBA" id="ARBA00022679"/>
    </source>
</evidence>
<keyword evidence="2" id="KW-0808">Transferase</keyword>
<feature type="domain" description="AGC-kinase C-terminal" evidence="6">
    <location>
        <begin position="20"/>
        <end position="62"/>
    </location>
</feature>
<evidence type="ECO:0000256" key="1">
    <source>
        <dbReference type="ARBA" id="ARBA00022527"/>
    </source>
</evidence>
<dbReference type="Proteomes" id="UP000784294">
    <property type="component" value="Unassembled WGS sequence"/>
</dbReference>
<evidence type="ECO:0000256" key="5">
    <source>
        <dbReference type="ARBA" id="ARBA00022840"/>
    </source>
</evidence>